<dbReference type="InterPro" id="IPR000182">
    <property type="entry name" value="GNAT_dom"/>
</dbReference>
<evidence type="ECO:0000256" key="1">
    <source>
        <dbReference type="ARBA" id="ARBA00022679"/>
    </source>
</evidence>
<dbReference type="InterPro" id="IPR050832">
    <property type="entry name" value="Bact_Acetyltransf"/>
</dbReference>
<dbReference type="CDD" id="cd04301">
    <property type="entry name" value="NAT_SF"/>
    <property type="match status" value="1"/>
</dbReference>
<name>A0A261F730_9BIFI</name>
<evidence type="ECO:0000259" key="3">
    <source>
        <dbReference type="PROSITE" id="PS51186"/>
    </source>
</evidence>
<proteinExistence type="predicted"/>
<dbReference type="GO" id="GO:0016747">
    <property type="term" value="F:acyltransferase activity, transferring groups other than amino-acyl groups"/>
    <property type="evidence" value="ECO:0007669"/>
    <property type="project" value="InterPro"/>
</dbReference>
<protein>
    <submittedName>
        <fullName evidence="4">GNAT family N-acetyltransferase</fullName>
    </submittedName>
</protein>
<accession>A0A261F730</accession>
<keyword evidence="2" id="KW-0012">Acyltransferase</keyword>
<keyword evidence="1 4" id="KW-0808">Transferase</keyword>
<dbReference type="RefSeq" id="WP_094726009.1">
    <property type="nucleotide sequence ID" value="NZ_JBHLWS010000010.1"/>
</dbReference>
<dbReference type="AlphaFoldDB" id="A0A261F730"/>
<evidence type="ECO:0000313" key="5">
    <source>
        <dbReference type="Proteomes" id="UP000243657"/>
    </source>
</evidence>
<evidence type="ECO:0000256" key="2">
    <source>
        <dbReference type="ARBA" id="ARBA00023315"/>
    </source>
</evidence>
<gene>
    <name evidence="4" type="ORF">ALMA_0213</name>
</gene>
<dbReference type="Gene3D" id="3.40.630.30">
    <property type="match status" value="1"/>
</dbReference>
<dbReference type="EMBL" id="MWWT01000001">
    <property type="protein sequence ID" value="OZG54888.1"/>
    <property type="molecule type" value="Genomic_DNA"/>
</dbReference>
<dbReference type="Proteomes" id="UP000243657">
    <property type="component" value="Unassembled WGS sequence"/>
</dbReference>
<evidence type="ECO:0000313" key="4">
    <source>
        <dbReference type="EMBL" id="OZG54888.1"/>
    </source>
</evidence>
<dbReference type="PROSITE" id="PS51186">
    <property type="entry name" value="GNAT"/>
    <property type="match status" value="1"/>
</dbReference>
<comment type="caution">
    <text evidence="4">The sequence shown here is derived from an EMBL/GenBank/DDBJ whole genome shotgun (WGS) entry which is preliminary data.</text>
</comment>
<dbReference type="InterPro" id="IPR016181">
    <property type="entry name" value="Acyl_CoA_acyltransferase"/>
</dbReference>
<dbReference type="SUPFAM" id="SSF55729">
    <property type="entry name" value="Acyl-CoA N-acyltransferases (Nat)"/>
    <property type="match status" value="1"/>
</dbReference>
<keyword evidence="5" id="KW-1185">Reference proteome</keyword>
<sequence length="163" mass="18478">MTVSLTIRRAQAADIPALLELLRQVNSVHADGRPDLFNRVTKYSERELRERLTASDDDPVFVAVRADDPSVVYGHCFCITQDRTGDALFRDIRTLYVDDVCVDSAARGMGVGRVLLEYVQSWARERGYYNLTLGVWECNPGARAFYEKLGMKPQETVMETILQ</sequence>
<feature type="domain" description="N-acetyltransferase" evidence="3">
    <location>
        <begin position="5"/>
        <end position="163"/>
    </location>
</feature>
<reference evidence="4 5" key="1">
    <citation type="journal article" date="2017" name="BMC Genomics">
        <title>Comparative genomic and phylogenomic analyses of the Bifidobacteriaceae family.</title>
        <authorList>
            <person name="Lugli G.A."/>
            <person name="Milani C."/>
            <person name="Turroni F."/>
            <person name="Duranti S."/>
            <person name="Mancabelli L."/>
            <person name="Mangifesta M."/>
            <person name="Ferrario C."/>
            <person name="Modesto M."/>
            <person name="Mattarelli P."/>
            <person name="Jiri K."/>
            <person name="van Sinderen D."/>
            <person name="Ventura M."/>
        </authorList>
    </citation>
    <scope>NUCLEOTIDE SEQUENCE [LARGE SCALE GENOMIC DNA]</scope>
    <source>
        <strain evidence="4 5">DSM 24762</strain>
    </source>
</reference>
<dbReference type="Pfam" id="PF00583">
    <property type="entry name" value="Acetyltransf_1"/>
    <property type="match status" value="1"/>
</dbReference>
<dbReference type="PANTHER" id="PTHR43877">
    <property type="entry name" value="AMINOALKYLPHOSPHONATE N-ACETYLTRANSFERASE-RELATED-RELATED"/>
    <property type="match status" value="1"/>
</dbReference>
<organism evidence="4 5">
    <name type="scientific">Alloscardovia macacae</name>
    <dbReference type="NCBI Taxonomy" id="1160091"/>
    <lineage>
        <taxon>Bacteria</taxon>
        <taxon>Bacillati</taxon>
        <taxon>Actinomycetota</taxon>
        <taxon>Actinomycetes</taxon>
        <taxon>Bifidobacteriales</taxon>
        <taxon>Bifidobacteriaceae</taxon>
        <taxon>Alloscardovia</taxon>
    </lineage>
</organism>